<dbReference type="AlphaFoldDB" id="A0A8S0WCZ5"/>
<proteinExistence type="predicted"/>
<keyword evidence="2" id="KW-1185">Reference proteome</keyword>
<comment type="caution">
    <text evidence="1">The sequence shown here is derived from an EMBL/GenBank/DDBJ whole genome shotgun (WGS) entry which is preliminary data.</text>
</comment>
<accession>A0A8S0WCZ5</accession>
<evidence type="ECO:0008006" key="3">
    <source>
        <dbReference type="Google" id="ProtNLM"/>
    </source>
</evidence>
<gene>
    <name evidence="1" type="ORF">AAE3_LOCUS13422</name>
</gene>
<protein>
    <recommendedName>
        <fullName evidence="3">F-box domain-containing protein</fullName>
    </recommendedName>
</protein>
<reference evidence="1 2" key="1">
    <citation type="submission" date="2020-01" db="EMBL/GenBank/DDBJ databases">
        <authorList>
            <person name="Gupta K D."/>
        </authorList>
    </citation>
    <scope>NUCLEOTIDE SEQUENCE [LARGE SCALE GENOMIC DNA]</scope>
</reference>
<sequence>MKHLFSRIDETKALLIRLLDERQILKTEMNLFHDPLNKLPPELVSRIFTLCMFAEEERQPYYPFFSAFPHVTRPPLIFGTVRKRWRNIAWSTPRLWTRLNLYLNPDIVNWQTQITEE</sequence>
<dbReference type="OrthoDB" id="3042049at2759"/>
<dbReference type="Proteomes" id="UP000467700">
    <property type="component" value="Unassembled WGS sequence"/>
</dbReference>
<evidence type="ECO:0000313" key="1">
    <source>
        <dbReference type="EMBL" id="CAA7271179.1"/>
    </source>
</evidence>
<dbReference type="EMBL" id="CACVBS010000101">
    <property type="protein sequence ID" value="CAA7271179.1"/>
    <property type="molecule type" value="Genomic_DNA"/>
</dbReference>
<evidence type="ECO:0000313" key="2">
    <source>
        <dbReference type="Proteomes" id="UP000467700"/>
    </source>
</evidence>
<organism evidence="1 2">
    <name type="scientific">Cyclocybe aegerita</name>
    <name type="common">Black poplar mushroom</name>
    <name type="synonym">Agrocybe aegerita</name>
    <dbReference type="NCBI Taxonomy" id="1973307"/>
    <lineage>
        <taxon>Eukaryota</taxon>
        <taxon>Fungi</taxon>
        <taxon>Dikarya</taxon>
        <taxon>Basidiomycota</taxon>
        <taxon>Agaricomycotina</taxon>
        <taxon>Agaricomycetes</taxon>
        <taxon>Agaricomycetidae</taxon>
        <taxon>Agaricales</taxon>
        <taxon>Agaricineae</taxon>
        <taxon>Bolbitiaceae</taxon>
        <taxon>Cyclocybe</taxon>
    </lineage>
</organism>
<name>A0A8S0WCZ5_CYCAE</name>
<dbReference type="Gene3D" id="1.20.1280.50">
    <property type="match status" value="1"/>
</dbReference>